<name>A0A212L4J4_9BACT</name>
<protein>
    <recommendedName>
        <fullName evidence="2">site-specific DNA-methyltransferase (adenine-specific)</fullName>
        <ecNumber evidence="2">2.1.1.72</ecNumber>
    </recommendedName>
</protein>
<proteinExistence type="inferred from homology"/>
<dbReference type="PRINTS" id="PR00505">
    <property type="entry name" value="D12N6MTFRASE"/>
</dbReference>
<dbReference type="PANTHER" id="PTHR30481">
    <property type="entry name" value="DNA ADENINE METHYLASE"/>
    <property type="match status" value="1"/>
</dbReference>
<dbReference type="PANTHER" id="PTHR30481:SF3">
    <property type="entry name" value="DNA ADENINE METHYLASE"/>
    <property type="match status" value="1"/>
</dbReference>
<reference evidence="8" key="1">
    <citation type="submission" date="2016-08" db="EMBL/GenBank/DDBJ databases">
        <authorList>
            <person name="Seilhamer J.J."/>
        </authorList>
    </citation>
    <scope>NUCLEOTIDE SEQUENCE</scope>
    <source>
        <strain evidence="8">86-1</strain>
    </source>
</reference>
<dbReference type="EMBL" id="FMJC01000002">
    <property type="protein sequence ID" value="SCM72436.1"/>
    <property type="molecule type" value="Genomic_DNA"/>
</dbReference>
<evidence type="ECO:0000256" key="2">
    <source>
        <dbReference type="ARBA" id="ARBA00011900"/>
    </source>
</evidence>
<dbReference type="InterPro" id="IPR012263">
    <property type="entry name" value="M_m6A_EcoRV"/>
</dbReference>
<keyword evidence="4 8" id="KW-0808">Transferase</keyword>
<feature type="binding site" evidence="7">
    <location>
        <position position="63"/>
    </location>
    <ligand>
        <name>S-adenosyl-L-methionine</name>
        <dbReference type="ChEBI" id="CHEBI:59789"/>
    </ligand>
</feature>
<sequence>MGALNNAIMVRPFLKWAGGKRQLLHVIKALLPPQIENYNYVEPFIGAGALLFELKPQKAIINDSNSQLITTYKAIKNDIDELIELLNIHQNNNCKEYYYEIRSQDRNSSVFNKLSDVEKAARLIFMNKTCYNGLYRVNSKGLFNVPYGKYKNPKICEENVLRSVHRYFSLNCVEIMNADFSCITKSISSNSFVYFDPPYHSPSNTNFTGYQADGFSEKDQLRLRDDYIQLAERGVKCLLSNADTPFIREIYANKKFEIFTISAKRCINSDASLRGDVNEVIIKNWV</sequence>
<evidence type="ECO:0000313" key="8">
    <source>
        <dbReference type="EMBL" id="SCM72436.1"/>
    </source>
</evidence>
<comment type="catalytic activity">
    <reaction evidence="6">
        <text>a 2'-deoxyadenosine in DNA + S-adenosyl-L-methionine = an N(6)-methyl-2'-deoxyadenosine in DNA + S-adenosyl-L-homocysteine + H(+)</text>
        <dbReference type="Rhea" id="RHEA:15197"/>
        <dbReference type="Rhea" id="RHEA-COMP:12418"/>
        <dbReference type="Rhea" id="RHEA-COMP:12419"/>
        <dbReference type="ChEBI" id="CHEBI:15378"/>
        <dbReference type="ChEBI" id="CHEBI:57856"/>
        <dbReference type="ChEBI" id="CHEBI:59789"/>
        <dbReference type="ChEBI" id="CHEBI:90615"/>
        <dbReference type="ChEBI" id="CHEBI:90616"/>
        <dbReference type="EC" id="2.1.1.72"/>
    </reaction>
</comment>
<evidence type="ECO:0000256" key="3">
    <source>
        <dbReference type="ARBA" id="ARBA00022603"/>
    </source>
</evidence>
<evidence type="ECO:0000256" key="7">
    <source>
        <dbReference type="PIRSR" id="PIRSR000398-1"/>
    </source>
</evidence>
<dbReference type="PIRSF" id="PIRSF000398">
    <property type="entry name" value="M_m6A_EcoRV"/>
    <property type="match status" value="1"/>
</dbReference>
<dbReference type="EC" id="2.1.1.72" evidence="2"/>
<feature type="binding site" evidence="7">
    <location>
        <position position="196"/>
    </location>
    <ligand>
        <name>S-adenosyl-L-methionine</name>
        <dbReference type="ChEBI" id="CHEBI:59789"/>
    </ligand>
</feature>
<evidence type="ECO:0000256" key="4">
    <source>
        <dbReference type="ARBA" id="ARBA00022679"/>
    </source>
</evidence>
<feature type="binding site" evidence="7">
    <location>
        <position position="16"/>
    </location>
    <ligand>
        <name>S-adenosyl-L-methionine</name>
        <dbReference type="ChEBI" id="CHEBI:59789"/>
    </ligand>
</feature>
<dbReference type="GO" id="GO:1904047">
    <property type="term" value="F:S-adenosyl-L-methionine binding"/>
    <property type="evidence" value="ECO:0007669"/>
    <property type="project" value="TreeGrafter"/>
</dbReference>
<dbReference type="Gene3D" id="1.10.1020.10">
    <property type="entry name" value="Adenine-specific Methyltransferase, Domain 2"/>
    <property type="match status" value="1"/>
</dbReference>
<comment type="similarity">
    <text evidence="1">Belongs to the N(4)/N(6)-methyltransferase family.</text>
</comment>
<evidence type="ECO:0000256" key="5">
    <source>
        <dbReference type="ARBA" id="ARBA00022691"/>
    </source>
</evidence>
<keyword evidence="5" id="KW-0949">S-adenosyl-L-methionine</keyword>
<dbReference type="SUPFAM" id="SSF53335">
    <property type="entry name" value="S-adenosyl-L-methionine-dependent methyltransferases"/>
    <property type="match status" value="1"/>
</dbReference>
<dbReference type="InterPro" id="IPR012327">
    <property type="entry name" value="MeTrfase_D12"/>
</dbReference>
<gene>
    <name evidence="8" type="primary">llaDCHIA</name>
    <name evidence="8" type="ORF">KL86DES1_20612</name>
</gene>
<organism evidence="8">
    <name type="scientific">uncultured Desulfovibrio sp</name>
    <dbReference type="NCBI Taxonomy" id="167968"/>
    <lineage>
        <taxon>Bacteria</taxon>
        <taxon>Pseudomonadati</taxon>
        <taxon>Thermodesulfobacteriota</taxon>
        <taxon>Desulfovibrionia</taxon>
        <taxon>Desulfovibrionales</taxon>
        <taxon>Desulfovibrionaceae</taxon>
        <taxon>Desulfovibrio</taxon>
        <taxon>environmental samples</taxon>
    </lineage>
</organism>
<accession>A0A212L4J4</accession>
<keyword evidence="3 8" id="KW-0489">Methyltransferase</keyword>
<evidence type="ECO:0000256" key="6">
    <source>
        <dbReference type="ARBA" id="ARBA00047942"/>
    </source>
</evidence>
<dbReference type="NCBIfam" id="TIGR00571">
    <property type="entry name" value="dam"/>
    <property type="match status" value="1"/>
</dbReference>
<dbReference type="GO" id="GO:0043565">
    <property type="term" value="F:sequence-specific DNA binding"/>
    <property type="evidence" value="ECO:0007669"/>
    <property type="project" value="TreeGrafter"/>
</dbReference>
<dbReference type="GO" id="GO:0032259">
    <property type="term" value="P:methylation"/>
    <property type="evidence" value="ECO:0007669"/>
    <property type="project" value="UniProtKB-KW"/>
</dbReference>
<dbReference type="AlphaFoldDB" id="A0A212L4J4"/>
<feature type="binding site" evidence="7">
    <location>
        <position position="20"/>
    </location>
    <ligand>
        <name>S-adenosyl-L-methionine</name>
        <dbReference type="ChEBI" id="CHEBI:59789"/>
    </ligand>
</feature>
<evidence type="ECO:0000256" key="1">
    <source>
        <dbReference type="ARBA" id="ARBA00006594"/>
    </source>
</evidence>
<dbReference type="Pfam" id="PF02086">
    <property type="entry name" value="MethyltransfD12"/>
    <property type="match status" value="1"/>
</dbReference>
<dbReference type="GO" id="GO:0006298">
    <property type="term" value="P:mismatch repair"/>
    <property type="evidence" value="ECO:0007669"/>
    <property type="project" value="TreeGrafter"/>
</dbReference>
<dbReference type="RefSeq" id="WP_179980202.1">
    <property type="nucleotide sequence ID" value="NZ_LT608333.1"/>
</dbReference>
<dbReference type="InterPro" id="IPR023095">
    <property type="entry name" value="Ade_MeTrfase_dom_2"/>
</dbReference>
<dbReference type="GO" id="GO:0009307">
    <property type="term" value="P:DNA restriction-modification system"/>
    <property type="evidence" value="ECO:0007669"/>
    <property type="project" value="InterPro"/>
</dbReference>
<dbReference type="InterPro" id="IPR029063">
    <property type="entry name" value="SAM-dependent_MTases_sf"/>
</dbReference>
<dbReference type="Gene3D" id="3.40.50.150">
    <property type="entry name" value="Vaccinia Virus protein VP39"/>
    <property type="match status" value="1"/>
</dbReference>
<dbReference type="GO" id="GO:0009007">
    <property type="term" value="F:site-specific DNA-methyltransferase (adenine-specific) activity"/>
    <property type="evidence" value="ECO:0007669"/>
    <property type="project" value="UniProtKB-EC"/>
</dbReference>